<evidence type="ECO:0000313" key="1">
    <source>
        <dbReference type="EMBL" id="KAJ3525177.1"/>
    </source>
</evidence>
<dbReference type="Proteomes" id="UP001148662">
    <property type="component" value="Unassembled WGS sequence"/>
</dbReference>
<name>A0ACC1RSK6_9APHY</name>
<protein>
    <submittedName>
        <fullName evidence="1">Uncharacterized protein</fullName>
    </submittedName>
</protein>
<comment type="caution">
    <text evidence="1">The sequence shown here is derived from an EMBL/GenBank/DDBJ whole genome shotgun (WGS) entry which is preliminary data.</text>
</comment>
<evidence type="ECO:0000313" key="2">
    <source>
        <dbReference type="Proteomes" id="UP001148662"/>
    </source>
</evidence>
<accession>A0ACC1RSK6</accession>
<gene>
    <name evidence="1" type="ORF">NM688_g8443</name>
</gene>
<proteinExistence type="predicted"/>
<sequence>MPETLQKAFAQLEEDPTVYHTMNGPNEFYITGSLRTWSVLDTLHTITQPTLVINGRYDEAQDVCVAPFFEKIPKAKWLHFSESSHMPFSEEMDRYFLHVARFLKS</sequence>
<keyword evidence="2" id="KW-1185">Reference proteome</keyword>
<organism evidence="1 2">
    <name type="scientific">Phlebia brevispora</name>
    <dbReference type="NCBI Taxonomy" id="194682"/>
    <lineage>
        <taxon>Eukaryota</taxon>
        <taxon>Fungi</taxon>
        <taxon>Dikarya</taxon>
        <taxon>Basidiomycota</taxon>
        <taxon>Agaricomycotina</taxon>
        <taxon>Agaricomycetes</taxon>
        <taxon>Polyporales</taxon>
        <taxon>Meruliaceae</taxon>
        <taxon>Phlebia</taxon>
    </lineage>
</organism>
<reference evidence="1" key="1">
    <citation type="submission" date="2022-07" db="EMBL/GenBank/DDBJ databases">
        <title>Genome Sequence of Phlebia brevispora.</title>
        <authorList>
            <person name="Buettner E."/>
        </authorList>
    </citation>
    <scope>NUCLEOTIDE SEQUENCE</scope>
    <source>
        <strain evidence="1">MPL23</strain>
    </source>
</reference>
<dbReference type="EMBL" id="JANHOG010002270">
    <property type="protein sequence ID" value="KAJ3525177.1"/>
    <property type="molecule type" value="Genomic_DNA"/>
</dbReference>